<dbReference type="PANTHER" id="PTHR12526">
    <property type="entry name" value="GLYCOSYLTRANSFERASE"/>
    <property type="match status" value="1"/>
</dbReference>
<accession>A0A7Y4B425</accession>
<dbReference type="AlphaFoldDB" id="A0A7Y4B425"/>
<evidence type="ECO:0000313" key="3">
    <source>
        <dbReference type="Proteomes" id="UP000532247"/>
    </source>
</evidence>
<gene>
    <name evidence="2" type="ORF">F0254_15595</name>
</gene>
<evidence type="ECO:0000313" key="2">
    <source>
        <dbReference type="EMBL" id="NOI10283.1"/>
    </source>
</evidence>
<feature type="domain" description="Glycosyl transferase family 1" evidence="1">
    <location>
        <begin position="175"/>
        <end position="341"/>
    </location>
</feature>
<dbReference type="CDD" id="cd03801">
    <property type="entry name" value="GT4_PimA-like"/>
    <property type="match status" value="1"/>
</dbReference>
<protein>
    <submittedName>
        <fullName evidence="2">Glycosyltransferase family 4 protein</fullName>
    </submittedName>
</protein>
<name>A0A7Y4B425_VIBAL</name>
<dbReference type="EMBL" id="VTYF01000008">
    <property type="protein sequence ID" value="NOI10283.1"/>
    <property type="molecule type" value="Genomic_DNA"/>
</dbReference>
<sequence length="364" mass="42243">MSKIKIAFIHNNCKDFRYPVFKKLQENEKFEVDFFLLDKPVQDLNNCVVLDSIRIPLMQDFVIPIGLYSNLKKKQYDFVISTDLGYVITYVGFLYSRLKGCKFVLWNEQWTNVHHPRRYLTRFIERLITKHSHKILAFGRKHGKFVCSLGAKPESIIYAPNAVPYENVIPEQEDYIQFSGDEKYILCLARLLKIKGHESLIRAFSSVVIKYPNYRLIIAGEGKEYAKLYNLVEELNLKKFVHMPNTLVTNEQKFKLMQRASIFVLPSIQTRVTEAWGLVVNEAAINKKPIIVSSATGAADELIEDMKSGLVFKQNNHLDLADKINYMIENDEFANEMGAAAFSKIESYYNIRKLTEKLESCFYE</sequence>
<reference evidence="2 3" key="1">
    <citation type="submission" date="2019-09" db="EMBL/GenBank/DDBJ databases">
        <title>Draft genome sequencing and comparative genomics of hatchery-associated Vibrios.</title>
        <authorList>
            <person name="Kehlet-Delgado H."/>
            <person name="Mueller R.S."/>
        </authorList>
    </citation>
    <scope>NUCLEOTIDE SEQUENCE [LARGE SCALE GENOMIC DNA]</scope>
    <source>
        <strain evidence="2 3">081416A</strain>
    </source>
</reference>
<dbReference type="Gene3D" id="3.40.50.2000">
    <property type="entry name" value="Glycogen Phosphorylase B"/>
    <property type="match status" value="2"/>
</dbReference>
<dbReference type="RefSeq" id="WP_171345981.1">
    <property type="nucleotide sequence ID" value="NZ_CP118930.1"/>
</dbReference>
<dbReference type="InterPro" id="IPR001296">
    <property type="entry name" value="Glyco_trans_1"/>
</dbReference>
<keyword evidence="2" id="KW-0808">Transferase</keyword>
<dbReference type="Proteomes" id="UP000532247">
    <property type="component" value="Unassembled WGS sequence"/>
</dbReference>
<organism evidence="2 3">
    <name type="scientific">Vibrio alginolyticus</name>
    <dbReference type="NCBI Taxonomy" id="663"/>
    <lineage>
        <taxon>Bacteria</taxon>
        <taxon>Pseudomonadati</taxon>
        <taxon>Pseudomonadota</taxon>
        <taxon>Gammaproteobacteria</taxon>
        <taxon>Vibrionales</taxon>
        <taxon>Vibrionaceae</taxon>
        <taxon>Vibrio</taxon>
    </lineage>
</organism>
<dbReference type="GO" id="GO:1901135">
    <property type="term" value="P:carbohydrate derivative metabolic process"/>
    <property type="evidence" value="ECO:0007669"/>
    <property type="project" value="UniProtKB-ARBA"/>
</dbReference>
<dbReference type="GO" id="GO:0016757">
    <property type="term" value="F:glycosyltransferase activity"/>
    <property type="evidence" value="ECO:0007669"/>
    <property type="project" value="InterPro"/>
</dbReference>
<dbReference type="SUPFAM" id="SSF53756">
    <property type="entry name" value="UDP-Glycosyltransferase/glycogen phosphorylase"/>
    <property type="match status" value="1"/>
</dbReference>
<comment type="caution">
    <text evidence="2">The sequence shown here is derived from an EMBL/GenBank/DDBJ whole genome shotgun (WGS) entry which is preliminary data.</text>
</comment>
<proteinExistence type="predicted"/>
<evidence type="ECO:0000259" key="1">
    <source>
        <dbReference type="Pfam" id="PF00534"/>
    </source>
</evidence>
<dbReference type="Pfam" id="PF00534">
    <property type="entry name" value="Glycos_transf_1"/>
    <property type="match status" value="1"/>
</dbReference>